<reference evidence="1" key="2">
    <citation type="submission" date="2022-11" db="EMBL/GenBank/DDBJ databases">
        <title>Prophages regulate Shewanella fidelis motility and biofilm formation: implications for gut colonization dynamics in Ciona robusta.</title>
        <authorList>
            <person name="Natarajan O."/>
            <person name="Gibboney S.L."/>
            <person name="Young M.N."/>
            <person name="Lim S.J."/>
            <person name="Pluta N."/>
            <person name="Atkinson C.G.F."/>
            <person name="Leigh B.A."/>
            <person name="Liberti A."/>
            <person name="Kees E."/>
            <person name="Breitbart M."/>
            <person name="Gralnick J."/>
            <person name="Dishaw L.J."/>
        </authorList>
    </citation>
    <scope>NUCLEOTIDE SEQUENCE</scope>
    <source>
        <strain evidence="1">3313</strain>
    </source>
</reference>
<name>A0AAW8NTZ0_9GAMM</name>
<dbReference type="EMBL" id="JAPMLE010000001">
    <property type="protein sequence ID" value="MDR8525960.1"/>
    <property type="molecule type" value="Genomic_DNA"/>
</dbReference>
<dbReference type="EMBL" id="JAPMLD010000012">
    <property type="protein sequence ID" value="MDW4826188.1"/>
    <property type="molecule type" value="Genomic_DNA"/>
</dbReference>
<evidence type="ECO:0000313" key="2">
    <source>
        <dbReference type="EMBL" id="MDW4826188.1"/>
    </source>
</evidence>
<evidence type="ECO:0000313" key="1">
    <source>
        <dbReference type="EMBL" id="MDR8525960.1"/>
    </source>
</evidence>
<reference evidence="2 4" key="1">
    <citation type="journal article" date="2022" name="bioRxiv">
        <title>Prophages regulate Shewanella fidelis 3313 motility and biofilm formation: implications for gut colonization dynamics in Ciona robusta.</title>
        <authorList>
            <person name="Natarajan O."/>
            <person name="Gibboney S.L."/>
            <person name="Young M.N."/>
            <person name="Lim S.J."/>
            <person name="Pluta N."/>
            <person name="Atkinson C.G."/>
            <person name="Leigh B.A."/>
            <person name="Liberti A."/>
            <person name="Kees E.D."/>
            <person name="Breitbart M."/>
            <person name="Gralnick J.A."/>
            <person name="Dishaw L.J."/>
        </authorList>
    </citation>
    <scope>NUCLEOTIDE SEQUENCE [LARGE SCALE GENOMIC DNA]</scope>
    <source>
        <strain evidence="2 4">JG4066</strain>
    </source>
</reference>
<comment type="caution">
    <text evidence="1">The sequence shown here is derived from an EMBL/GenBank/DDBJ whole genome shotgun (WGS) entry which is preliminary data.</text>
</comment>
<proteinExistence type="predicted"/>
<dbReference type="RefSeq" id="WP_310655867.1">
    <property type="nucleotide sequence ID" value="NZ_JAPMLA010000014.1"/>
</dbReference>
<dbReference type="AlphaFoldDB" id="A0AAW8NTZ0"/>
<evidence type="ECO:0008006" key="5">
    <source>
        <dbReference type="Google" id="ProtNLM"/>
    </source>
</evidence>
<keyword evidence="4" id="KW-1185">Reference proteome</keyword>
<dbReference type="Gene3D" id="3.40.50.11190">
    <property type="match status" value="1"/>
</dbReference>
<organism evidence="1 3">
    <name type="scientific">Shewanella fidelis</name>
    <dbReference type="NCBI Taxonomy" id="173509"/>
    <lineage>
        <taxon>Bacteria</taxon>
        <taxon>Pseudomonadati</taxon>
        <taxon>Pseudomonadota</taxon>
        <taxon>Gammaproteobacteria</taxon>
        <taxon>Alteromonadales</taxon>
        <taxon>Shewanellaceae</taxon>
        <taxon>Shewanella</taxon>
    </lineage>
</organism>
<dbReference type="Proteomes" id="UP001271263">
    <property type="component" value="Unassembled WGS sequence"/>
</dbReference>
<evidence type="ECO:0000313" key="3">
    <source>
        <dbReference type="Proteomes" id="UP001259340"/>
    </source>
</evidence>
<dbReference type="SUPFAM" id="SSF53756">
    <property type="entry name" value="UDP-Glycosyltransferase/glycogen phosphorylase"/>
    <property type="match status" value="1"/>
</dbReference>
<accession>A0AAW8NTZ0</accession>
<dbReference type="Proteomes" id="UP001259340">
    <property type="component" value="Unassembled WGS sequence"/>
</dbReference>
<gene>
    <name evidence="1" type="ORF">OS133_20305</name>
    <name evidence="2" type="ORF">OS134_19125</name>
</gene>
<protein>
    <recommendedName>
        <fullName evidence="5">Glycosyl transferase family 28 C-terminal domain-containing protein</fullName>
    </recommendedName>
</protein>
<dbReference type="Gene3D" id="3.40.50.2000">
    <property type="entry name" value="Glycogen Phosphorylase B"/>
    <property type="match status" value="1"/>
</dbReference>
<sequence>MPTAPVFLFIPVSCEKGIGEYMRSMIIANGVQKQWPNAEIHFALSKHAPYVDSCPFHTHVLQDSPTKQVKAVNTIISDLKPDMVIFDASGRKSQLKHAYQSGAKVVFISQHKKKRTRGLKLGRSLVTHSHWVVQPEFAIAPLSLFERLKLKLINRPEPIVTGPIFSHPDSANKLKLLDKYGLTDEPFILFSAGSGGHKYSQGNAADLFADVAVHIKNQLKPVVVFGANYPNDIPTIEGVVCIRSLDNADFISLVSAAKAAVLSGGGTLLQAIAMNVPTLAVVVAKDQPSRVNACKARDVIKSAELNFESMCQGVQELLVPETLADLSAKTKQMKSVNGLEVCIADIARLLEDK</sequence>
<evidence type="ECO:0000313" key="4">
    <source>
        <dbReference type="Proteomes" id="UP001271263"/>
    </source>
</evidence>